<dbReference type="AlphaFoldDB" id="A0A918SPM0"/>
<feature type="region of interest" description="Disordered" evidence="1">
    <location>
        <begin position="23"/>
        <end position="75"/>
    </location>
</feature>
<dbReference type="Proteomes" id="UP000644020">
    <property type="component" value="Unassembled WGS sequence"/>
</dbReference>
<accession>A0A918SPM0</accession>
<protein>
    <submittedName>
        <fullName evidence="2">Uncharacterized protein</fullName>
    </submittedName>
</protein>
<dbReference type="EMBL" id="BMUL01000001">
    <property type="protein sequence ID" value="GHA64180.1"/>
    <property type="molecule type" value="Genomic_DNA"/>
</dbReference>
<sequence>MRGGHLVGGDGLVGGGVEIATADVRDVPDPDAAERARRALTEAEAETEAGYGTATAVVTGAPGRGKYSASVARSR</sequence>
<organism evidence="2 3">
    <name type="scientific">Streptomyces termitum</name>
    <dbReference type="NCBI Taxonomy" id="67368"/>
    <lineage>
        <taxon>Bacteria</taxon>
        <taxon>Bacillati</taxon>
        <taxon>Actinomycetota</taxon>
        <taxon>Actinomycetes</taxon>
        <taxon>Kitasatosporales</taxon>
        <taxon>Streptomycetaceae</taxon>
        <taxon>Streptomyces</taxon>
    </lineage>
</organism>
<feature type="compositionally biased region" description="Low complexity" evidence="1">
    <location>
        <begin position="48"/>
        <end position="65"/>
    </location>
</feature>
<evidence type="ECO:0000313" key="3">
    <source>
        <dbReference type="Proteomes" id="UP000644020"/>
    </source>
</evidence>
<reference evidence="2" key="1">
    <citation type="journal article" date="2014" name="Int. J. Syst. Evol. Microbiol.">
        <title>Complete genome sequence of Corynebacterium casei LMG S-19264T (=DSM 44701T), isolated from a smear-ripened cheese.</title>
        <authorList>
            <consortium name="US DOE Joint Genome Institute (JGI-PGF)"/>
            <person name="Walter F."/>
            <person name="Albersmeier A."/>
            <person name="Kalinowski J."/>
            <person name="Ruckert C."/>
        </authorList>
    </citation>
    <scope>NUCLEOTIDE SEQUENCE</scope>
    <source>
        <strain evidence="2">JCM 4518</strain>
    </source>
</reference>
<evidence type="ECO:0000313" key="2">
    <source>
        <dbReference type="EMBL" id="GHA64180.1"/>
    </source>
</evidence>
<comment type="caution">
    <text evidence="2">The sequence shown here is derived from an EMBL/GenBank/DDBJ whole genome shotgun (WGS) entry which is preliminary data.</text>
</comment>
<reference evidence="2" key="2">
    <citation type="submission" date="2020-09" db="EMBL/GenBank/DDBJ databases">
        <authorList>
            <person name="Sun Q."/>
            <person name="Ohkuma M."/>
        </authorList>
    </citation>
    <scope>NUCLEOTIDE SEQUENCE</scope>
    <source>
        <strain evidence="2">JCM 4518</strain>
    </source>
</reference>
<proteinExistence type="predicted"/>
<name>A0A918SPM0_9ACTN</name>
<feature type="compositionally biased region" description="Basic and acidic residues" evidence="1">
    <location>
        <begin position="23"/>
        <end position="41"/>
    </location>
</feature>
<keyword evidence="3" id="KW-1185">Reference proteome</keyword>
<evidence type="ECO:0000256" key="1">
    <source>
        <dbReference type="SAM" id="MobiDB-lite"/>
    </source>
</evidence>
<gene>
    <name evidence="2" type="ORF">GCM10010305_02060</name>
</gene>